<evidence type="ECO:0000259" key="3">
    <source>
        <dbReference type="Pfam" id="PF00382"/>
    </source>
</evidence>
<dbReference type="InterPro" id="IPR013150">
    <property type="entry name" value="TFIIB_cyclin"/>
</dbReference>
<dbReference type="STRING" id="48709.A0A1D2M343"/>
<evidence type="ECO:0000313" key="4">
    <source>
        <dbReference type="EMBL" id="ODM87395.1"/>
    </source>
</evidence>
<keyword evidence="1" id="KW-0805">Transcription regulation</keyword>
<dbReference type="Pfam" id="PF00382">
    <property type="entry name" value="TFIIB"/>
    <property type="match status" value="1"/>
</dbReference>
<evidence type="ECO:0000256" key="2">
    <source>
        <dbReference type="ARBA" id="ARBA00023163"/>
    </source>
</evidence>
<protein>
    <submittedName>
        <fullName evidence="4">Transcription initiation factor IIB</fullName>
    </submittedName>
</protein>
<dbReference type="EMBL" id="LJIJ01005416">
    <property type="protein sequence ID" value="ODM87395.1"/>
    <property type="molecule type" value="Genomic_DNA"/>
</dbReference>
<dbReference type="Gene3D" id="1.10.472.10">
    <property type="entry name" value="Cyclin-like"/>
    <property type="match status" value="1"/>
</dbReference>
<keyword evidence="2" id="KW-0804">Transcription</keyword>
<reference evidence="4 5" key="1">
    <citation type="journal article" date="2016" name="Genome Biol. Evol.">
        <title>Gene Family Evolution Reflects Adaptation to Soil Environmental Stressors in the Genome of the Collembolan Orchesella cincta.</title>
        <authorList>
            <person name="Faddeeva-Vakhrusheva A."/>
            <person name="Derks M.F."/>
            <person name="Anvar S.Y."/>
            <person name="Agamennone V."/>
            <person name="Suring W."/>
            <person name="Smit S."/>
            <person name="van Straalen N.M."/>
            <person name="Roelofs D."/>
        </authorList>
    </citation>
    <scope>NUCLEOTIDE SEQUENCE [LARGE SCALE GENOMIC DNA]</scope>
    <source>
        <tissue evidence="4">Mixed pool</tissue>
    </source>
</reference>
<keyword evidence="5" id="KW-1185">Reference proteome</keyword>
<feature type="domain" description="Transcription factor TFIIB cyclin-like" evidence="3">
    <location>
        <begin position="34"/>
        <end position="114"/>
    </location>
</feature>
<proteinExistence type="predicted"/>
<dbReference type="InterPro" id="IPR036915">
    <property type="entry name" value="Cyclin-like_sf"/>
</dbReference>
<name>A0A1D2M343_ORCCI</name>
<keyword evidence="4" id="KW-0396">Initiation factor</keyword>
<dbReference type="AlphaFoldDB" id="A0A1D2M343"/>
<dbReference type="InterPro" id="IPR000812">
    <property type="entry name" value="TFIIB"/>
</dbReference>
<dbReference type="GO" id="GO:0070897">
    <property type="term" value="P:transcription preinitiation complex assembly"/>
    <property type="evidence" value="ECO:0007669"/>
    <property type="project" value="InterPro"/>
</dbReference>
<evidence type="ECO:0000313" key="5">
    <source>
        <dbReference type="Proteomes" id="UP000094527"/>
    </source>
</evidence>
<sequence length="136" mass="14926">MHSKEGEVCAVSQASRSEIGRAFRLLPEALDISVEAATSCDFISRFCSNLGLPNSSRKAATAIAKTAEIYTLLQAGCPCLLQLASQFKRLRREIGDVAGVGEETVRQVYKRLYSQAVKLFPKDFVFFTPINKLPAP</sequence>
<accession>A0A1D2M343</accession>
<gene>
    <name evidence="4" type="ORF">Ocin01_19287</name>
</gene>
<dbReference type="GO" id="GO:0017025">
    <property type="term" value="F:TBP-class protein binding"/>
    <property type="evidence" value="ECO:0007669"/>
    <property type="project" value="InterPro"/>
</dbReference>
<comment type="caution">
    <text evidence="4">The sequence shown here is derived from an EMBL/GenBank/DDBJ whole genome shotgun (WGS) entry which is preliminary data.</text>
</comment>
<organism evidence="4 5">
    <name type="scientific">Orchesella cincta</name>
    <name type="common">Springtail</name>
    <name type="synonym">Podura cincta</name>
    <dbReference type="NCBI Taxonomy" id="48709"/>
    <lineage>
        <taxon>Eukaryota</taxon>
        <taxon>Metazoa</taxon>
        <taxon>Ecdysozoa</taxon>
        <taxon>Arthropoda</taxon>
        <taxon>Hexapoda</taxon>
        <taxon>Collembola</taxon>
        <taxon>Entomobryomorpha</taxon>
        <taxon>Entomobryoidea</taxon>
        <taxon>Orchesellidae</taxon>
        <taxon>Orchesellinae</taxon>
        <taxon>Orchesella</taxon>
    </lineage>
</organism>
<dbReference type="Proteomes" id="UP000094527">
    <property type="component" value="Unassembled WGS sequence"/>
</dbReference>
<dbReference type="OrthoDB" id="25790at2759"/>
<dbReference type="GO" id="GO:0003743">
    <property type="term" value="F:translation initiation factor activity"/>
    <property type="evidence" value="ECO:0007669"/>
    <property type="project" value="UniProtKB-KW"/>
</dbReference>
<dbReference type="SUPFAM" id="SSF47954">
    <property type="entry name" value="Cyclin-like"/>
    <property type="match status" value="1"/>
</dbReference>
<evidence type="ECO:0000256" key="1">
    <source>
        <dbReference type="ARBA" id="ARBA00023015"/>
    </source>
</evidence>
<keyword evidence="4" id="KW-0648">Protein biosynthesis</keyword>
<dbReference type="PRINTS" id="PR00685">
    <property type="entry name" value="TIFACTORIIB"/>
</dbReference>